<gene>
    <name evidence="4" type="ORF">J2I46_05950</name>
</gene>
<protein>
    <submittedName>
        <fullName evidence="4">TetR/AcrR family transcriptional regulator</fullName>
    </submittedName>
</protein>
<proteinExistence type="predicted"/>
<dbReference type="InterPro" id="IPR036271">
    <property type="entry name" value="Tet_transcr_reg_TetR-rel_C_sf"/>
</dbReference>
<keyword evidence="5" id="KW-1185">Reference proteome</keyword>
<evidence type="ECO:0000313" key="5">
    <source>
        <dbReference type="Proteomes" id="UP000664628"/>
    </source>
</evidence>
<keyword evidence="1 2" id="KW-0238">DNA-binding</keyword>
<dbReference type="SUPFAM" id="SSF48498">
    <property type="entry name" value="Tetracyclin repressor-like, C-terminal domain"/>
    <property type="match status" value="1"/>
</dbReference>
<comment type="caution">
    <text evidence="4">The sequence shown here is derived from an EMBL/GenBank/DDBJ whole genome shotgun (WGS) entry which is preliminary data.</text>
</comment>
<dbReference type="EMBL" id="JAFMYW010000001">
    <property type="protein sequence ID" value="MBO0948117.1"/>
    <property type="molecule type" value="Genomic_DNA"/>
</dbReference>
<dbReference type="RefSeq" id="WP_207328032.1">
    <property type="nucleotide sequence ID" value="NZ_JAFMYW010000001.1"/>
</dbReference>
<accession>A0ABS3JDP6</accession>
<dbReference type="PROSITE" id="PS50977">
    <property type="entry name" value="HTH_TETR_2"/>
    <property type="match status" value="1"/>
</dbReference>
<dbReference type="PANTHER" id="PTHR43479:SF11">
    <property type="entry name" value="ACREF_ENVCD OPERON REPRESSOR-RELATED"/>
    <property type="match status" value="1"/>
</dbReference>
<dbReference type="Gene3D" id="1.10.357.10">
    <property type="entry name" value="Tetracycline Repressor, domain 2"/>
    <property type="match status" value="1"/>
</dbReference>
<evidence type="ECO:0000259" key="3">
    <source>
        <dbReference type="PROSITE" id="PS50977"/>
    </source>
</evidence>
<feature type="DNA-binding region" description="H-T-H motif" evidence="2">
    <location>
        <begin position="29"/>
        <end position="48"/>
    </location>
</feature>
<evidence type="ECO:0000256" key="1">
    <source>
        <dbReference type="ARBA" id="ARBA00023125"/>
    </source>
</evidence>
<name>A0ABS3JDP6_9BACT</name>
<dbReference type="Proteomes" id="UP000664628">
    <property type="component" value="Unassembled WGS sequence"/>
</dbReference>
<dbReference type="PROSITE" id="PS01081">
    <property type="entry name" value="HTH_TETR_1"/>
    <property type="match status" value="1"/>
</dbReference>
<dbReference type="InterPro" id="IPR009057">
    <property type="entry name" value="Homeodomain-like_sf"/>
</dbReference>
<dbReference type="InterPro" id="IPR001647">
    <property type="entry name" value="HTH_TetR"/>
</dbReference>
<organism evidence="4 5">
    <name type="scientific">Fibrella forsythiae</name>
    <dbReference type="NCBI Taxonomy" id="2817061"/>
    <lineage>
        <taxon>Bacteria</taxon>
        <taxon>Pseudomonadati</taxon>
        <taxon>Bacteroidota</taxon>
        <taxon>Cytophagia</taxon>
        <taxon>Cytophagales</taxon>
        <taxon>Spirosomataceae</taxon>
        <taxon>Fibrella</taxon>
    </lineage>
</organism>
<dbReference type="PANTHER" id="PTHR43479">
    <property type="entry name" value="ACREF/ENVCD OPERON REPRESSOR-RELATED"/>
    <property type="match status" value="1"/>
</dbReference>
<evidence type="ECO:0000313" key="4">
    <source>
        <dbReference type="EMBL" id="MBO0948117.1"/>
    </source>
</evidence>
<dbReference type="Pfam" id="PF00440">
    <property type="entry name" value="TetR_N"/>
    <property type="match status" value="1"/>
</dbReference>
<feature type="domain" description="HTH tetR-type" evidence="3">
    <location>
        <begin position="6"/>
        <end position="66"/>
    </location>
</feature>
<sequence>MRTRDTDKELLVRKRAISMLVNDGLDGFSMNKLAKACGISVATLYIYFQDKDDLIQQIGLDISRNFVASTFDGFSPDMPFAEGLRKQWENRARFAMAFPDEVAYHDMIRHTHYGDYILDEVVTTFKNVMATFIQNAITNHELKPVAPEVFWSVAYGPLYTLLRFHRERQGLGGKPFQLSDDLLEDALQMVLNGLKP</sequence>
<reference evidence="4 5" key="1">
    <citation type="submission" date="2021-03" db="EMBL/GenBank/DDBJ databases">
        <title>Fibrella sp. HMF5405 genome sequencing and assembly.</title>
        <authorList>
            <person name="Kang H."/>
            <person name="Kim H."/>
            <person name="Bae S."/>
            <person name="Joh K."/>
        </authorList>
    </citation>
    <scope>NUCLEOTIDE SEQUENCE [LARGE SCALE GENOMIC DNA]</scope>
    <source>
        <strain evidence="4 5">HMF5405</strain>
    </source>
</reference>
<evidence type="ECO:0000256" key="2">
    <source>
        <dbReference type="PROSITE-ProRule" id="PRU00335"/>
    </source>
</evidence>
<dbReference type="InterPro" id="IPR050624">
    <property type="entry name" value="HTH-type_Tx_Regulator"/>
</dbReference>
<dbReference type="InterPro" id="IPR023772">
    <property type="entry name" value="DNA-bd_HTH_TetR-type_CS"/>
</dbReference>
<dbReference type="SUPFAM" id="SSF46689">
    <property type="entry name" value="Homeodomain-like"/>
    <property type="match status" value="1"/>
</dbReference>